<dbReference type="Proteomes" id="UP001147747">
    <property type="component" value="Unassembled WGS sequence"/>
</dbReference>
<keyword evidence="2" id="KW-0378">Hydrolase</keyword>
<accession>A0A9W9SK85</accession>
<keyword evidence="3" id="KW-1185">Reference proteome</keyword>
<keyword evidence="2" id="KW-0540">Nuclease</keyword>
<dbReference type="SUPFAM" id="SSF53098">
    <property type="entry name" value="Ribonuclease H-like"/>
    <property type="match status" value="1"/>
</dbReference>
<dbReference type="PANTHER" id="PTHR43040">
    <property type="entry name" value="RIBONUCLEASE D"/>
    <property type="match status" value="1"/>
</dbReference>
<dbReference type="GO" id="GO:0006139">
    <property type="term" value="P:nucleobase-containing compound metabolic process"/>
    <property type="evidence" value="ECO:0007669"/>
    <property type="project" value="InterPro"/>
</dbReference>
<evidence type="ECO:0000259" key="1">
    <source>
        <dbReference type="Pfam" id="PF01612"/>
    </source>
</evidence>
<dbReference type="RefSeq" id="XP_056483045.1">
    <property type="nucleotide sequence ID" value="XM_056637015.1"/>
</dbReference>
<dbReference type="EMBL" id="JAPZBU010000011">
    <property type="protein sequence ID" value="KAJ5379259.1"/>
    <property type="molecule type" value="Genomic_DNA"/>
</dbReference>
<keyword evidence="2" id="KW-0269">Exonuclease</keyword>
<dbReference type="InterPro" id="IPR002562">
    <property type="entry name" value="3'-5'_exonuclease_dom"/>
</dbReference>
<dbReference type="GO" id="GO:0008408">
    <property type="term" value="F:3'-5' exonuclease activity"/>
    <property type="evidence" value="ECO:0007669"/>
    <property type="project" value="InterPro"/>
</dbReference>
<dbReference type="GO" id="GO:0003676">
    <property type="term" value="F:nucleic acid binding"/>
    <property type="evidence" value="ECO:0007669"/>
    <property type="project" value="InterPro"/>
</dbReference>
<dbReference type="InterPro" id="IPR012337">
    <property type="entry name" value="RNaseH-like_sf"/>
</dbReference>
<gene>
    <name evidence="2" type="ORF">N7509_012378</name>
</gene>
<dbReference type="AlphaFoldDB" id="A0A9W9SK85"/>
<dbReference type="OrthoDB" id="26838at2759"/>
<dbReference type="InterPro" id="IPR036397">
    <property type="entry name" value="RNaseH_sf"/>
</dbReference>
<dbReference type="GeneID" id="81375995"/>
<evidence type="ECO:0000313" key="2">
    <source>
        <dbReference type="EMBL" id="KAJ5379259.1"/>
    </source>
</evidence>
<name>A0A9W9SK85_9EURO</name>
<proteinExistence type="predicted"/>
<dbReference type="Gene3D" id="3.30.420.10">
    <property type="entry name" value="Ribonuclease H-like superfamily/Ribonuclease H"/>
    <property type="match status" value="1"/>
</dbReference>
<dbReference type="PANTHER" id="PTHR43040:SF1">
    <property type="entry name" value="RIBONUCLEASE D"/>
    <property type="match status" value="1"/>
</dbReference>
<protein>
    <submittedName>
        <fullName evidence="2">Exonuclease</fullName>
    </submittedName>
</protein>
<reference evidence="2" key="2">
    <citation type="journal article" date="2023" name="IMA Fungus">
        <title>Comparative genomic study of the Penicillium genus elucidates a diverse pangenome and 15 lateral gene transfer events.</title>
        <authorList>
            <person name="Petersen C."/>
            <person name="Sorensen T."/>
            <person name="Nielsen M.R."/>
            <person name="Sondergaard T.E."/>
            <person name="Sorensen J.L."/>
            <person name="Fitzpatrick D.A."/>
            <person name="Frisvad J.C."/>
            <person name="Nielsen K.L."/>
        </authorList>
    </citation>
    <scope>NUCLEOTIDE SEQUENCE</scope>
    <source>
        <strain evidence="2">IBT 29677</strain>
    </source>
</reference>
<organism evidence="2 3">
    <name type="scientific">Penicillium cosmopolitanum</name>
    <dbReference type="NCBI Taxonomy" id="1131564"/>
    <lineage>
        <taxon>Eukaryota</taxon>
        <taxon>Fungi</taxon>
        <taxon>Dikarya</taxon>
        <taxon>Ascomycota</taxon>
        <taxon>Pezizomycotina</taxon>
        <taxon>Eurotiomycetes</taxon>
        <taxon>Eurotiomycetidae</taxon>
        <taxon>Eurotiales</taxon>
        <taxon>Aspergillaceae</taxon>
        <taxon>Penicillium</taxon>
    </lineage>
</organism>
<dbReference type="Pfam" id="PF01612">
    <property type="entry name" value="DNA_pol_A_exo1"/>
    <property type="match status" value="1"/>
</dbReference>
<evidence type="ECO:0000313" key="3">
    <source>
        <dbReference type="Proteomes" id="UP001147747"/>
    </source>
</evidence>
<reference evidence="2" key="1">
    <citation type="submission" date="2022-12" db="EMBL/GenBank/DDBJ databases">
        <authorList>
            <person name="Petersen C."/>
        </authorList>
    </citation>
    <scope>NUCLEOTIDE SEQUENCE</scope>
    <source>
        <strain evidence="2">IBT 29677</strain>
    </source>
</reference>
<feature type="domain" description="3'-5' exonuclease" evidence="1">
    <location>
        <begin position="68"/>
        <end position="165"/>
    </location>
</feature>
<sequence>MSARLFQKSDYNVSKLTTIVEDFDLLDHEALDDKPEPAKASSSKVKFLDTKPKVVEFLESIRVISSTTPYLYIDIEGIELSRHGNISILEVYVLPAGKTYLLDIYTLQEKAFSTLDSRETTLKRILESNEIKKVFFDVRNDSDALFAHYGIHLAGIHDLQSMELVTRSYSKKFVTGLGKGIETDAPITPTERLDWTRAKERGRELFAPECGGKYEVFNNRPLSQDILQYCCQDVEFLPTLWKTYDDKMTSKKRECVVKESIRRVNLSHMPNYDGKGRSRALAPFCFV</sequence>
<comment type="caution">
    <text evidence="2">The sequence shown here is derived from an EMBL/GenBank/DDBJ whole genome shotgun (WGS) entry which is preliminary data.</text>
</comment>